<feature type="transmembrane region" description="Helical" evidence="7">
    <location>
        <begin position="331"/>
        <end position="354"/>
    </location>
</feature>
<sequence length="450" mass="49283">MTCTTGNQQPQQKGLKWWQLSLLGIGCTIGTGFFLGSSLGIKLGGPSVIIAFILGGYGTYVVFEALAKMTVADPQQGSFRTYAKKAFGHGAGFGNGWVYWSSELLIMGSQLTGLGIFTRYWFPKVPLWMLASVYAVAGLLVIFIGFQAFEKLENGLAVLKILAIIAFISVAIAALFGWIDGGSYKPKLPTDMHALFPKGGNGLWASLLYAFYAYGGIEIMGLMTIRLTQPKDATKSGTVMLLILTVIYILSIGLAVSMVPWKEFNEKESPFVIALHDYHIPYVPFFFNAVLIMAGFSTMVGSLFAVTNVLMNLADDGDAPAFFSKKQNQQVSFPALLMTALGLVASIVVALLLPKTIYEYITTAAGLMLLYTWLLILLSFRKLLDLTIWDHIKSLSGLLLVGFAITGTLLQKETRPGLLVSLLFLVIIGLVTWRMSKVWKTKGKQLRKMK</sequence>
<reference evidence="9" key="1">
    <citation type="submission" date="2022-07" db="EMBL/GenBank/DDBJ databases">
        <authorList>
            <person name="Li W.-J."/>
            <person name="Deng Q.-Q."/>
        </authorList>
    </citation>
    <scope>NUCLEOTIDE SEQUENCE</scope>
    <source>
        <strain evidence="9">SYSU M60031</strain>
    </source>
</reference>
<evidence type="ECO:0000256" key="5">
    <source>
        <dbReference type="ARBA" id="ARBA00022989"/>
    </source>
</evidence>
<keyword evidence="2" id="KW-0813">Transport</keyword>
<feature type="transmembrane region" description="Helical" evidence="7">
    <location>
        <begin position="239"/>
        <end position="261"/>
    </location>
</feature>
<feature type="domain" description="Amino acid permease/ SLC12A" evidence="8">
    <location>
        <begin position="21"/>
        <end position="380"/>
    </location>
</feature>
<organism evidence="9 10">
    <name type="scientific">Ectobacillus ponti</name>
    <dbReference type="NCBI Taxonomy" id="2961894"/>
    <lineage>
        <taxon>Bacteria</taxon>
        <taxon>Bacillati</taxon>
        <taxon>Bacillota</taxon>
        <taxon>Bacilli</taxon>
        <taxon>Bacillales</taxon>
        <taxon>Bacillaceae</taxon>
        <taxon>Ectobacillus</taxon>
    </lineage>
</organism>
<dbReference type="PANTHER" id="PTHR43495:SF5">
    <property type="entry name" value="GAMMA-AMINOBUTYRIC ACID PERMEASE"/>
    <property type="match status" value="1"/>
</dbReference>
<dbReference type="Pfam" id="PF00324">
    <property type="entry name" value="AA_permease"/>
    <property type="match status" value="1"/>
</dbReference>
<dbReference type="PANTHER" id="PTHR43495">
    <property type="entry name" value="GABA PERMEASE"/>
    <property type="match status" value="1"/>
</dbReference>
<evidence type="ECO:0000259" key="8">
    <source>
        <dbReference type="Pfam" id="PF00324"/>
    </source>
</evidence>
<keyword evidence="5 7" id="KW-1133">Transmembrane helix</keyword>
<dbReference type="AlphaFoldDB" id="A0AA41XBX5"/>
<feature type="transmembrane region" description="Helical" evidence="7">
    <location>
        <begin position="47"/>
        <end position="67"/>
    </location>
</feature>
<evidence type="ECO:0000256" key="2">
    <source>
        <dbReference type="ARBA" id="ARBA00022448"/>
    </source>
</evidence>
<keyword evidence="3 7" id="KW-0812">Transmembrane</keyword>
<feature type="transmembrane region" description="Helical" evidence="7">
    <location>
        <begin position="285"/>
        <end position="310"/>
    </location>
</feature>
<feature type="transmembrane region" description="Helical" evidence="7">
    <location>
        <begin position="203"/>
        <end position="227"/>
    </location>
</feature>
<evidence type="ECO:0000256" key="1">
    <source>
        <dbReference type="ARBA" id="ARBA00004651"/>
    </source>
</evidence>
<dbReference type="PIRSF" id="PIRSF006060">
    <property type="entry name" value="AA_transporter"/>
    <property type="match status" value="1"/>
</dbReference>
<keyword evidence="4" id="KW-0029">Amino-acid transport</keyword>
<evidence type="ECO:0000256" key="3">
    <source>
        <dbReference type="ARBA" id="ARBA00022692"/>
    </source>
</evidence>
<dbReference type="InterPro" id="IPR004841">
    <property type="entry name" value="AA-permease/SLC12A_dom"/>
</dbReference>
<keyword evidence="10" id="KW-1185">Reference proteome</keyword>
<evidence type="ECO:0000313" key="9">
    <source>
        <dbReference type="EMBL" id="MCP8969196.1"/>
    </source>
</evidence>
<comment type="caution">
    <text evidence="9">The sequence shown here is derived from an EMBL/GenBank/DDBJ whole genome shotgun (WGS) entry which is preliminary data.</text>
</comment>
<dbReference type="Gene3D" id="1.20.1740.10">
    <property type="entry name" value="Amino acid/polyamine transporter I"/>
    <property type="match status" value="1"/>
</dbReference>
<evidence type="ECO:0000256" key="4">
    <source>
        <dbReference type="ARBA" id="ARBA00022970"/>
    </source>
</evidence>
<dbReference type="RefSeq" id="WP_254759109.1">
    <property type="nucleotide sequence ID" value="NZ_JANCLT010000005.1"/>
</dbReference>
<protein>
    <submittedName>
        <fullName evidence="9">Amino acid permease</fullName>
    </submittedName>
</protein>
<gene>
    <name evidence="9" type="ORF">NK662_11650</name>
</gene>
<feature type="transmembrane region" description="Helical" evidence="7">
    <location>
        <begin position="161"/>
        <end position="179"/>
    </location>
</feature>
<evidence type="ECO:0000313" key="10">
    <source>
        <dbReference type="Proteomes" id="UP001156102"/>
    </source>
</evidence>
<proteinExistence type="predicted"/>
<evidence type="ECO:0000256" key="7">
    <source>
        <dbReference type="SAM" id="Phobius"/>
    </source>
</evidence>
<feature type="transmembrane region" description="Helical" evidence="7">
    <location>
        <begin position="392"/>
        <end position="410"/>
    </location>
</feature>
<evidence type="ECO:0000256" key="6">
    <source>
        <dbReference type="ARBA" id="ARBA00023136"/>
    </source>
</evidence>
<accession>A0AA41XBX5</accession>
<comment type="subcellular location">
    <subcellularLocation>
        <location evidence="1">Cell membrane</location>
        <topology evidence="1">Multi-pass membrane protein</topology>
    </subcellularLocation>
</comment>
<feature type="transmembrane region" description="Helical" evidence="7">
    <location>
        <begin position="360"/>
        <end position="380"/>
    </location>
</feature>
<name>A0AA41XBX5_9BACI</name>
<dbReference type="GO" id="GO:0055085">
    <property type="term" value="P:transmembrane transport"/>
    <property type="evidence" value="ECO:0007669"/>
    <property type="project" value="InterPro"/>
</dbReference>
<dbReference type="EMBL" id="JANCLT010000005">
    <property type="protein sequence ID" value="MCP8969196.1"/>
    <property type="molecule type" value="Genomic_DNA"/>
</dbReference>
<feature type="transmembrane region" description="Helical" evidence="7">
    <location>
        <begin position="416"/>
        <end position="435"/>
    </location>
</feature>
<feature type="transmembrane region" description="Helical" evidence="7">
    <location>
        <begin position="128"/>
        <end position="149"/>
    </location>
</feature>
<dbReference type="Proteomes" id="UP001156102">
    <property type="component" value="Unassembled WGS sequence"/>
</dbReference>
<dbReference type="GO" id="GO:0006865">
    <property type="term" value="P:amino acid transport"/>
    <property type="evidence" value="ECO:0007669"/>
    <property type="project" value="UniProtKB-KW"/>
</dbReference>
<dbReference type="GO" id="GO:0005886">
    <property type="term" value="C:plasma membrane"/>
    <property type="evidence" value="ECO:0007669"/>
    <property type="project" value="UniProtKB-SubCell"/>
</dbReference>
<keyword evidence="6 7" id="KW-0472">Membrane</keyword>
<feature type="transmembrane region" description="Helical" evidence="7">
    <location>
        <begin position="20"/>
        <end position="41"/>
    </location>
</feature>